<dbReference type="EMBL" id="CAXDID020000186">
    <property type="protein sequence ID" value="CAL6050892.1"/>
    <property type="molecule type" value="Genomic_DNA"/>
</dbReference>
<name>A0AA86PX65_9EUKA</name>
<reference evidence="3 5" key="2">
    <citation type="submission" date="2024-07" db="EMBL/GenBank/DDBJ databases">
        <authorList>
            <person name="Akdeniz Z."/>
        </authorList>
    </citation>
    <scope>NUCLEOTIDE SEQUENCE [LARGE SCALE GENOMIC DNA]</scope>
</reference>
<proteinExistence type="predicted"/>
<keyword evidence="5" id="KW-1185">Reference proteome</keyword>
<dbReference type="EMBL" id="CATOUU010000764">
    <property type="protein sequence ID" value="CAI9946703.1"/>
    <property type="molecule type" value="Genomic_DNA"/>
</dbReference>
<gene>
    <name evidence="3" type="ORF">HINF_LOCUS14497</name>
    <name evidence="1" type="ORF">HINF_LOCUS34348</name>
    <name evidence="4" type="ORF">HINF_LOCUS44106</name>
    <name evidence="2" type="ORF">HINF_LOCUS58954</name>
</gene>
<comment type="caution">
    <text evidence="1">The sequence shown here is derived from an EMBL/GenBank/DDBJ whole genome shotgun (WGS) entry which is preliminary data.</text>
</comment>
<accession>A0AA86PX65</accession>
<dbReference type="Proteomes" id="UP001642409">
    <property type="component" value="Unassembled WGS sequence"/>
</dbReference>
<protein>
    <submittedName>
        <fullName evidence="3">Hypothetical_protein</fullName>
    </submittedName>
</protein>
<evidence type="ECO:0000313" key="4">
    <source>
        <dbReference type="EMBL" id="CAL6050892.1"/>
    </source>
</evidence>
<dbReference type="EMBL" id="CAXDID020000034">
    <property type="protein sequence ID" value="CAL5996045.1"/>
    <property type="molecule type" value="Genomic_DNA"/>
</dbReference>
<dbReference type="AlphaFoldDB" id="A0AA86PX65"/>
<evidence type="ECO:0000313" key="2">
    <source>
        <dbReference type="EMBL" id="CAI9971309.1"/>
    </source>
</evidence>
<evidence type="ECO:0000313" key="3">
    <source>
        <dbReference type="EMBL" id="CAL5996045.1"/>
    </source>
</evidence>
<sequence>MASYAQNTNLLFEMSSPKIRQLNPTDRKLRGDLVKLRQRGINFTAKLIHTQSQKQLQQFTIQPTLNIEQNMDETGRVTFTRKRHRQNVQTESVHFMKTIHEQVHEMEL</sequence>
<evidence type="ECO:0000313" key="5">
    <source>
        <dbReference type="Proteomes" id="UP001642409"/>
    </source>
</evidence>
<reference evidence="1" key="1">
    <citation type="submission" date="2023-06" db="EMBL/GenBank/DDBJ databases">
        <authorList>
            <person name="Kurt Z."/>
        </authorList>
    </citation>
    <scope>NUCLEOTIDE SEQUENCE</scope>
</reference>
<evidence type="ECO:0000313" key="1">
    <source>
        <dbReference type="EMBL" id="CAI9946703.1"/>
    </source>
</evidence>
<organism evidence="1">
    <name type="scientific">Hexamita inflata</name>
    <dbReference type="NCBI Taxonomy" id="28002"/>
    <lineage>
        <taxon>Eukaryota</taxon>
        <taxon>Metamonada</taxon>
        <taxon>Diplomonadida</taxon>
        <taxon>Hexamitidae</taxon>
        <taxon>Hexamitinae</taxon>
        <taxon>Hexamita</taxon>
    </lineage>
</organism>
<dbReference type="EMBL" id="CATOUU010001090">
    <property type="protein sequence ID" value="CAI9971309.1"/>
    <property type="molecule type" value="Genomic_DNA"/>
</dbReference>